<dbReference type="Proteomes" id="UP000504630">
    <property type="component" value="Chromosome 12"/>
</dbReference>
<dbReference type="InParanoid" id="A0A6J2QU86"/>
<dbReference type="FunFam" id="1.10.246.130:FF:000002">
    <property type="entry name" value="glutathione hydrolase 1 proenzyme"/>
    <property type="match status" value="1"/>
</dbReference>
<feature type="binding site" evidence="5">
    <location>
        <position position="479"/>
    </location>
    <ligand>
        <name>L-glutamate</name>
        <dbReference type="ChEBI" id="CHEBI:29985"/>
    </ligand>
</feature>
<dbReference type="GeneID" id="115016861"/>
<feature type="active site" description="Nucleophile" evidence="4">
    <location>
        <position position="386"/>
    </location>
</feature>
<dbReference type="GO" id="GO:0031179">
    <property type="term" value="P:peptide modification"/>
    <property type="evidence" value="ECO:0007669"/>
    <property type="project" value="TreeGrafter"/>
</dbReference>
<keyword evidence="6" id="KW-0808">Transferase</keyword>
<dbReference type="PANTHER" id="PTHR11686">
    <property type="entry name" value="GAMMA GLUTAMYL TRANSPEPTIDASE"/>
    <property type="match status" value="1"/>
</dbReference>
<feature type="binding site" evidence="5">
    <location>
        <begin position="404"/>
        <end position="406"/>
    </location>
    <ligand>
        <name>L-glutamate</name>
        <dbReference type="ChEBI" id="CHEBI:29985"/>
    </ligand>
</feature>
<dbReference type="Gene3D" id="3.60.20.40">
    <property type="match status" value="1"/>
</dbReference>
<evidence type="ECO:0000256" key="4">
    <source>
        <dbReference type="PIRSR" id="PIRSR600101-1"/>
    </source>
</evidence>
<dbReference type="OrthoDB" id="1081007at2759"/>
<keyword evidence="6" id="KW-0012">Acyltransferase</keyword>
<dbReference type="EC" id="2.3.2.2" evidence="6"/>
<dbReference type="SUPFAM" id="SSF56235">
    <property type="entry name" value="N-terminal nucleophile aminohydrolases (Ntn hydrolases)"/>
    <property type="match status" value="1"/>
</dbReference>
<dbReference type="GO" id="GO:0006751">
    <property type="term" value="P:glutathione catabolic process"/>
    <property type="evidence" value="ECO:0007669"/>
    <property type="project" value="UniProtKB-UniRule"/>
</dbReference>
<keyword evidence="6 8" id="KW-0378">Hydrolase</keyword>
<dbReference type="GO" id="GO:0005886">
    <property type="term" value="C:plasma membrane"/>
    <property type="evidence" value="ECO:0007669"/>
    <property type="project" value="TreeGrafter"/>
</dbReference>
<keyword evidence="7" id="KW-1185">Reference proteome</keyword>
<evidence type="ECO:0000256" key="6">
    <source>
        <dbReference type="RuleBase" id="RU368068"/>
    </source>
</evidence>
<keyword evidence="3" id="KW-1202">Platelet aggregation activating toxin</keyword>
<organism evidence="7 8">
    <name type="scientific">Cottoperca gobio</name>
    <name type="common">Frogmouth</name>
    <name type="synonym">Aphritis gobio</name>
    <dbReference type="NCBI Taxonomy" id="56716"/>
    <lineage>
        <taxon>Eukaryota</taxon>
        <taxon>Metazoa</taxon>
        <taxon>Chordata</taxon>
        <taxon>Craniata</taxon>
        <taxon>Vertebrata</taxon>
        <taxon>Euteleostomi</taxon>
        <taxon>Actinopterygii</taxon>
        <taxon>Neopterygii</taxon>
        <taxon>Teleostei</taxon>
        <taxon>Neoteleostei</taxon>
        <taxon>Acanthomorphata</taxon>
        <taxon>Eupercaria</taxon>
        <taxon>Perciformes</taxon>
        <taxon>Notothenioidei</taxon>
        <taxon>Bovichtidae</taxon>
        <taxon>Cottoperca</taxon>
    </lineage>
</organism>
<dbReference type="GO" id="GO:0002682">
    <property type="term" value="P:regulation of immune system process"/>
    <property type="evidence" value="ECO:0007669"/>
    <property type="project" value="TreeGrafter"/>
</dbReference>
<dbReference type="Gene3D" id="1.10.246.130">
    <property type="match status" value="1"/>
</dbReference>
<evidence type="ECO:0000256" key="5">
    <source>
        <dbReference type="PIRSR" id="PIRSR600101-2"/>
    </source>
</evidence>
<comment type="pathway">
    <text evidence="6">Sulfur metabolism; glutathione metabolism.</text>
</comment>
<dbReference type="NCBIfam" id="TIGR00066">
    <property type="entry name" value="g_glut_trans"/>
    <property type="match status" value="1"/>
</dbReference>
<dbReference type="EC" id="3.4.19.13" evidence="6"/>
<dbReference type="RefSeq" id="XP_029300792.1">
    <property type="nucleotide sequence ID" value="XM_029444932.1"/>
</dbReference>
<comment type="function">
    <text evidence="6">Cleaves the gamma-glutamyl peptide bond of glutathione and glutathione conjugates.</text>
</comment>
<gene>
    <name evidence="8" type="primary">ggt1b</name>
</gene>
<feature type="binding site" evidence="5">
    <location>
        <position position="110"/>
    </location>
    <ligand>
        <name>L-glutamate</name>
        <dbReference type="ChEBI" id="CHEBI:29985"/>
    </ligand>
</feature>
<dbReference type="InterPro" id="IPR043138">
    <property type="entry name" value="GGT_lsub"/>
</dbReference>
<comment type="catalytic activity">
    <reaction evidence="6">
        <text>an N-terminal (5-L-glutamyl)-[peptide] + an alpha-amino acid = 5-L-glutamyl amino acid + an N-terminal L-alpha-aminoacyl-[peptide]</text>
        <dbReference type="Rhea" id="RHEA:23904"/>
        <dbReference type="Rhea" id="RHEA-COMP:9780"/>
        <dbReference type="Rhea" id="RHEA-COMP:9795"/>
        <dbReference type="ChEBI" id="CHEBI:77644"/>
        <dbReference type="ChEBI" id="CHEBI:78597"/>
        <dbReference type="ChEBI" id="CHEBI:78599"/>
        <dbReference type="ChEBI" id="CHEBI:78608"/>
        <dbReference type="EC" id="2.3.2.2"/>
    </reaction>
</comment>
<comment type="similarity">
    <text evidence="1">Belongs to the gamma-glutamyltransferase family.</text>
</comment>
<evidence type="ECO:0000313" key="7">
    <source>
        <dbReference type="Proteomes" id="UP000504630"/>
    </source>
</evidence>
<dbReference type="FunFam" id="3.60.20.40:FF:000001">
    <property type="entry name" value="Gamma-glutamyltranspeptidase 1"/>
    <property type="match status" value="1"/>
</dbReference>
<dbReference type="UniPathway" id="UPA00204"/>
<comment type="subcellular location">
    <subcellularLocation>
        <location evidence="6">Membrane</location>
        <topology evidence="6">Single-pass type II membrane protein</topology>
    </subcellularLocation>
</comment>
<protein>
    <recommendedName>
        <fullName evidence="6">Glutathione hydrolase</fullName>
        <ecNumber evidence="6">2.3.2.2</ecNumber>
        <ecNumber evidence="6">3.4.19.13</ecNumber>
    </recommendedName>
    <alternativeName>
        <fullName evidence="6">Gamma-glutamyltransferase</fullName>
    </alternativeName>
    <alternativeName>
        <fullName evidence="6">Gamma-glutamyltranspeptidase</fullName>
    </alternativeName>
</protein>
<keyword evidence="2" id="KW-0325">Glycoprotein</keyword>
<evidence type="ECO:0000256" key="3">
    <source>
        <dbReference type="ARBA" id="ARBA00084097"/>
    </source>
</evidence>
<dbReference type="GO" id="GO:0036374">
    <property type="term" value="F:glutathione hydrolase activity"/>
    <property type="evidence" value="ECO:0007669"/>
    <property type="project" value="UniProtKB-UniRule"/>
</dbReference>
<comment type="catalytic activity">
    <reaction evidence="6">
        <text>an S-substituted glutathione + H2O = an S-substituted L-cysteinylglycine + L-glutamate</text>
        <dbReference type="Rhea" id="RHEA:59468"/>
        <dbReference type="ChEBI" id="CHEBI:15377"/>
        <dbReference type="ChEBI" id="CHEBI:29985"/>
        <dbReference type="ChEBI" id="CHEBI:90779"/>
        <dbReference type="ChEBI" id="CHEBI:143103"/>
        <dbReference type="EC" id="3.4.19.13"/>
    </reaction>
</comment>
<comment type="catalytic activity">
    <reaction evidence="6">
        <text>glutathione + H2O = L-cysteinylglycine + L-glutamate</text>
        <dbReference type="Rhea" id="RHEA:28807"/>
        <dbReference type="ChEBI" id="CHEBI:15377"/>
        <dbReference type="ChEBI" id="CHEBI:29985"/>
        <dbReference type="ChEBI" id="CHEBI:57925"/>
        <dbReference type="ChEBI" id="CHEBI:61694"/>
        <dbReference type="EC" id="3.4.19.13"/>
    </reaction>
</comment>
<feature type="binding site" evidence="5">
    <location>
        <position position="428"/>
    </location>
    <ligand>
        <name>L-glutamate</name>
        <dbReference type="ChEBI" id="CHEBI:29985"/>
    </ligand>
</feature>
<dbReference type="AlphaFoldDB" id="A0A6J2QU86"/>
<dbReference type="PANTHER" id="PTHR11686:SF56">
    <property type="entry name" value="GLUTATHIONE HYDROLASE 1 PROENZYME-RELATED"/>
    <property type="match status" value="1"/>
</dbReference>
<reference evidence="8" key="1">
    <citation type="submission" date="2025-08" db="UniProtKB">
        <authorList>
            <consortium name="RefSeq"/>
        </authorList>
    </citation>
    <scope>IDENTIFICATION</scope>
</reference>
<keyword evidence="3" id="KW-0800">Toxin</keyword>
<dbReference type="GO" id="GO:0103068">
    <property type="term" value="F:leukotriene C4 gamma-glutamyl transferase activity"/>
    <property type="evidence" value="ECO:0007669"/>
    <property type="project" value="UniProtKB-EC"/>
</dbReference>
<feature type="binding site" evidence="5">
    <location>
        <begin position="456"/>
        <end position="457"/>
    </location>
    <ligand>
        <name>L-glutamate</name>
        <dbReference type="ChEBI" id="CHEBI:29985"/>
    </ligand>
</feature>
<sequence length="574" mass="62311">MKMVKTTIIVSLALLLLASVATFVGVFFGVGRRKQPNEQVYLKAAVAADAGPCSEVGRDILMKGGSAVDASIAALLCVGLMNAHSMGIGGGLFFTIYNATTGMVETIDARETAPRNATENMFGNSTDLSQKGGLSIAVPGEIRGYEMAHRRHGKLPWKDLFQPSIDLAEKGFPLGRALASALSSHKKTIIKDQALCEVFCGENGDVLKENNIITFTKLAESYRKIAEEGPDAFYQGELAQNLVTDIQAAGGIITMEDLKDYVPVLDENPLRVNVGEYNMAVPNAPASGPVLSLILNILNGYNFTSESVSSTEKKILTYHRIVEAFRFAYAKRTLLGDPKFLNITDLIRNMTSSSYADDLRDKITDETTHHMNYYEPEFYLPDNHGTAHLSVVAEDGSAVAATSTINRFLGSKVMSRSTGILLNNEMDDFSSPLITNSFGVPPSPNNFIRPGKRPMSSMCPTILFDKNNKVKMVVGGSGGTKITTSIAQVILNALFFDFDLHKAVSDPRLHNQLSPNATVAEPNFDKNVLDGLALKNHETEYLNSTGAVVQAVVRHDDGLHAQSDPRKWAYAAGY</sequence>
<dbReference type="InterPro" id="IPR029055">
    <property type="entry name" value="Ntn_hydrolases_N"/>
</dbReference>
<name>A0A6J2QU86_COTGO</name>
<dbReference type="InterPro" id="IPR000101">
    <property type="entry name" value="GGT_peptidase"/>
</dbReference>
<evidence type="ECO:0000256" key="1">
    <source>
        <dbReference type="ARBA" id="ARBA00009381"/>
    </source>
</evidence>
<dbReference type="KEGG" id="cgob:115016861"/>
<proteinExistence type="inferred from homology"/>
<evidence type="ECO:0000313" key="8">
    <source>
        <dbReference type="RefSeq" id="XP_029300792.1"/>
    </source>
</evidence>
<dbReference type="InterPro" id="IPR043137">
    <property type="entry name" value="GGT_ssub_C"/>
</dbReference>
<evidence type="ECO:0000256" key="2">
    <source>
        <dbReference type="ARBA" id="ARBA00023180"/>
    </source>
</evidence>
<keyword evidence="3" id="KW-1199">Hemostasis impairing toxin</keyword>
<accession>A0A6J2QU86</accession>
<dbReference type="CTD" id="569014"/>
<dbReference type="PRINTS" id="PR01210">
    <property type="entry name" value="GGTRANSPTASE"/>
</dbReference>
<dbReference type="Pfam" id="PF01019">
    <property type="entry name" value="G_glu_transpept"/>
    <property type="match status" value="1"/>
</dbReference>
<dbReference type="GO" id="GO:0050727">
    <property type="term" value="P:regulation of inflammatory response"/>
    <property type="evidence" value="ECO:0007669"/>
    <property type="project" value="TreeGrafter"/>
</dbReference>